<dbReference type="GO" id="GO:0005576">
    <property type="term" value="C:extracellular region"/>
    <property type="evidence" value="ECO:0007669"/>
    <property type="project" value="TreeGrafter"/>
</dbReference>
<name>A0A433U0T4_ELYCH</name>
<sequence length="239" mass="26479">VIFLTYILTELCLIPQSSSRCPVSLLIIRSREVELKIAETMDSLVFFLGCVAVAVGQHVVNEHCIKDCSAAPIEVVCGTDKNNYDNECLMGVASCYSRAYWGRSITVRHKGACTVAETTDPNLLKHCNDLCDETRLYICASDGVVYDNMCTFNRARCEAAVRNDTLFLVTFNRNCPVSRKVDCTLYRLDVNDIAIEDPAAFRPTCPPVGVPVCSSDGHTYIHECQMCARMAVDNVDLTL</sequence>
<evidence type="ECO:0000256" key="2">
    <source>
        <dbReference type="ARBA" id="ARBA00022900"/>
    </source>
</evidence>
<dbReference type="InterPro" id="IPR002350">
    <property type="entry name" value="Kazal_dom"/>
</dbReference>
<evidence type="ECO:0000256" key="4">
    <source>
        <dbReference type="SAM" id="SignalP"/>
    </source>
</evidence>
<dbReference type="OrthoDB" id="126772at2759"/>
<dbReference type="GO" id="GO:0030154">
    <property type="term" value="P:cell differentiation"/>
    <property type="evidence" value="ECO:0007669"/>
    <property type="project" value="TreeGrafter"/>
</dbReference>
<dbReference type="AlphaFoldDB" id="A0A433U0T4"/>
<protein>
    <recommendedName>
        <fullName evidence="5">Kazal-like domain-containing protein</fullName>
    </recommendedName>
</protein>
<dbReference type="EMBL" id="RQTK01000112">
    <property type="protein sequence ID" value="RUS87407.1"/>
    <property type="molecule type" value="Genomic_DNA"/>
</dbReference>
<evidence type="ECO:0000259" key="5">
    <source>
        <dbReference type="PROSITE" id="PS51465"/>
    </source>
</evidence>
<evidence type="ECO:0000313" key="7">
    <source>
        <dbReference type="Proteomes" id="UP000271974"/>
    </source>
</evidence>
<feature type="chain" id="PRO_5019148170" description="Kazal-like domain-containing protein" evidence="4">
    <location>
        <begin position="20"/>
        <end position="239"/>
    </location>
</feature>
<dbReference type="InterPro" id="IPR036058">
    <property type="entry name" value="Kazal_dom_sf"/>
</dbReference>
<evidence type="ECO:0000256" key="3">
    <source>
        <dbReference type="ARBA" id="ARBA00023157"/>
    </source>
</evidence>
<dbReference type="STRING" id="188477.A0A433U0T4"/>
<organism evidence="6 7">
    <name type="scientific">Elysia chlorotica</name>
    <name type="common">Eastern emerald elysia</name>
    <name type="synonym">Sea slug</name>
    <dbReference type="NCBI Taxonomy" id="188477"/>
    <lineage>
        <taxon>Eukaryota</taxon>
        <taxon>Metazoa</taxon>
        <taxon>Spiralia</taxon>
        <taxon>Lophotrochozoa</taxon>
        <taxon>Mollusca</taxon>
        <taxon>Gastropoda</taxon>
        <taxon>Heterobranchia</taxon>
        <taxon>Euthyneura</taxon>
        <taxon>Panpulmonata</taxon>
        <taxon>Sacoglossa</taxon>
        <taxon>Placobranchoidea</taxon>
        <taxon>Plakobranchidae</taxon>
        <taxon>Elysia</taxon>
    </lineage>
</organism>
<accession>A0A433U0T4</accession>
<dbReference type="SMART" id="SM00280">
    <property type="entry name" value="KAZAL"/>
    <property type="match status" value="3"/>
</dbReference>
<dbReference type="Pfam" id="PF00050">
    <property type="entry name" value="Kazal_1"/>
    <property type="match status" value="1"/>
</dbReference>
<dbReference type="PROSITE" id="PS51465">
    <property type="entry name" value="KAZAL_2"/>
    <property type="match status" value="3"/>
</dbReference>
<dbReference type="Proteomes" id="UP000271974">
    <property type="component" value="Unassembled WGS sequence"/>
</dbReference>
<evidence type="ECO:0000256" key="1">
    <source>
        <dbReference type="ARBA" id="ARBA00022690"/>
    </source>
</evidence>
<feature type="non-terminal residue" evidence="6">
    <location>
        <position position="239"/>
    </location>
</feature>
<evidence type="ECO:0000313" key="6">
    <source>
        <dbReference type="EMBL" id="RUS87407.1"/>
    </source>
</evidence>
<feature type="non-terminal residue" evidence="6">
    <location>
        <position position="1"/>
    </location>
</feature>
<feature type="domain" description="Kazal-like" evidence="5">
    <location>
        <begin position="177"/>
        <end position="239"/>
    </location>
</feature>
<feature type="signal peptide" evidence="4">
    <location>
        <begin position="1"/>
        <end position="19"/>
    </location>
</feature>
<gene>
    <name evidence="6" type="ORF">EGW08_004861</name>
</gene>
<comment type="caution">
    <text evidence="6">The sequence shown here is derived from an EMBL/GenBank/DDBJ whole genome shotgun (WGS) entry which is preliminary data.</text>
</comment>
<dbReference type="SUPFAM" id="SSF100895">
    <property type="entry name" value="Kazal-type serine protease inhibitors"/>
    <property type="match status" value="3"/>
</dbReference>
<dbReference type="Pfam" id="PF07648">
    <property type="entry name" value="Kazal_2"/>
    <property type="match status" value="2"/>
</dbReference>
<dbReference type="PROSITE" id="PS00282">
    <property type="entry name" value="KAZAL_1"/>
    <property type="match status" value="1"/>
</dbReference>
<dbReference type="PANTHER" id="PTHR10913">
    <property type="entry name" value="FOLLISTATIN-RELATED"/>
    <property type="match status" value="1"/>
</dbReference>
<proteinExistence type="predicted"/>
<reference evidence="6 7" key="1">
    <citation type="submission" date="2019-01" db="EMBL/GenBank/DDBJ databases">
        <title>A draft genome assembly of the solar-powered sea slug Elysia chlorotica.</title>
        <authorList>
            <person name="Cai H."/>
            <person name="Li Q."/>
            <person name="Fang X."/>
            <person name="Li J."/>
            <person name="Curtis N.E."/>
            <person name="Altenburger A."/>
            <person name="Shibata T."/>
            <person name="Feng M."/>
            <person name="Maeda T."/>
            <person name="Schwartz J.A."/>
            <person name="Shigenobu S."/>
            <person name="Lundholm N."/>
            <person name="Nishiyama T."/>
            <person name="Yang H."/>
            <person name="Hasebe M."/>
            <person name="Li S."/>
            <person name="Pierce S.K."/>
            <person name="Wang J."/>
        </authorList>
    </citation>
    <scope>NUCLEOTIDE SEQUENCE [LARGE SCALE GENOMIC DNA]</scope>
    <source>
        <strain evidence="6">EC2010</strain>
        <tissue evidence="6">Whole organism of an adult</tissue>
    </source>
</reference>
<keyword evidence="7" id="KW-1185">Reference proteome</keyword>
<dbReference type="GO" id="GO:0004867">
    <property type="term" value="F:serine-type endopeptidase inhibitor activity"/>
    <property type="evidence" value="ECO:0007669"/>
    <property type="project" value="UniProtKB-KW"/>
</dbReference>
<dbReference type="CDD" id="cd00104">
    <property type="entry name" value="KAZAL_FS"/>
    <property type="match status" value="3"/>
</dbReference>
<keyword evidence="3" id="KW-1015">Disulfide bond</keyword>
<feature type="domain" description="Kazal-like" evidence="5">
    <location>
        <begin position="121"/>
        <end position="176"/>
    </location>
</feature>
<dbReference type="Gene3D" id="3.30.60.30">
    <property type="match status" value="3"/>
</dbReference>
<keyword evidence="2" id="KW-0722">Serine protease inhibitor</keyword>
<feature type="domain" description="Kazal-like" evidence="5">
    <location>
        <begin position="58"/>
        <end position="115"/>
    </location>
</feature>
<keyword evidence="4" id="KW-0732">Signal</keyword>
<dbReference type="InterPro" id="IPR050653">
    <property type="entry name" value="Prot_Inhib_GrowthFact_Antg"/>
</dbReference>
<keyword evidence="1" id="KW-0646">Protease inhibitor</keyword>
<dbReference type="PANTHER" id="PTHR10913:SF45">
    <property type="entry name" value="FOLLISTATIN, ISOFORM A-RELATED"/>
    <property type="match status" value="1"/>
</dbReference>